<protein>
    <submittedName>
        <fullName evidence="5">NAD(P)-dependent oxidoreductase</fullName>
        <ecNumber evidence="5">1.1.-.-</ecNumber>
    </submittedName>
</protein>
<dbReference type="InterPro" id="IPR029154">
    <property type="entry name" value="HIBADH-like_NADP-bd"/>
</dbReference>
<dbReference type="Gene3D" id="3.40.50.720">
    <property type="entry name" value="NAD(P)-binding Rossmann-like Domain"/>
    <property type="match status" value="1"/>
</dbReference>
<dbReference type="PANTHER" id="PTHR43060">
    <property type="entry name" value="3-HYDROXYISOBUTYRATE DEHYDROGENASE-LIKE 1, MITOCHONDRIAL-RELATED"/>
    <property type="match status" value="1"/>
</dbReference>
<accession>A0ABV8UR66</accession>
<feature type="domain" description="6-phosphogluconate dehydrogenase NADP-binding" evidence="3">
    <location>
        <begin position="7"/>
        <end position="166"/>
    </location>
</feature>
<reference evidence="6" key="1">
    <citation type="journal article" date="2019" name="Int. J. Syst. Evol. Microbiol.">
        <title>The Global Catalogue of Microorganisms (GCM) 10K type strain sequencing project: providing services to taxonomists for standard genome sequencing and annotation.</title>
        <authorList>
            <consortium name="The Broad Institute Genomics Platform"/>
            <consortium name="The Broad Institute Genome Sequencing Center for Infectious Disease"/>
            <person name="Wu L."/>
            <person name="Ma J."/>
        </authorList>
    </citation>
    <scope>NUCLEOTIDE SEQUENCE [LARGE SCALE GENOMIC DNA]</scope>
    <source>
        <strain evidence="6">CECT 8472</strain>
    </source>
</reference>
<dbReference type="Pfam" id="PF14833">
    <property type="entry name" value="NAD_binding_11"/>
    <property type="match status" value="1"/>
</dbReference>
<dbReference type="InterPro" id="IPR013328">
    <property type="entry name" value="6PGD_dom2"/>
</dbReference>
<dbReference type="Pfam" id="PF03446">
    <property type="entry name" value="NAD_binding_2"/>
    <property type="match status" value="1"/>
</dbReference>
<proteinExistence type="predicted"/>
<evidence type="ECO:0000256" key="1">
    <source>
        <dbReference type="ARBA" id="ARBA00023002"/>
    </source>
</evidence>
<evidence type="ECO:0000259" key="3">
    <source>
        <dbReference type="Pfam" id="PF03446"/>
    </source>
</evidence>
<dbReference type="PIRSF" id="PIRSF000103">
    <property type="entry name" value="HIBADH"/>
    <property type="match status" value="1"/>
</dbReference>
<dbReference type="RefSeq" id="WP_382423806.1">
    <property type="nucleotide sequence ID" value="NZ_JBHSCW010000016.1"/>
</dbReference>
<dbReference type="EMBL" id="JBHSCW010000016">
    <property type="protein sequence ID" value="MFC4353430.1"/>
    <property type="molecule type" value="Genomic_DNA"/>
</dbReference>
<dbReference type="SUPFAM" id="SSF48179">
    <property type="entry name" value="6-phosphogluconate dehydrogenase C-terminal domain-like"/>
    <property type="match status" value="1"/>
</dbReference>
<dbReference type="InterPro" id="IPR015815">
    <property type="entry name" value="HIBADH-related"/>
</dbReference>
<dbReference type="InterPro" id="IPR008927">
    <property type="entry name" value="6-PGluconate_DH-like_C_sf"/>
</dbReference>
<feature type="domain" description="3-hydroxyisobutyrate dehydrogenase-like NAD-binding" evidence="4">
    <location>
        <begin position="169"/>
        <end position="290"/>
    </location>
</feature>
<dbReference type="InterPro" id="IPR036291">
    <property type="entry name" value="NAD(P)-bd_dom_sf"/>
</dbReference>
<dbReference type="Proteomes" id="UP001595799">
    <property type="component" value="Unassembled WGS sequence"/>
</dbReference>
<dbReference type="PANTHER" id="PTHR43060:SF15">
    <property type="entry name" value="3-HYDROXYISOBUTYRATE DEHYDROGENASE-LIKE 1, MITOCHONDRIAL-RELATED"/>
    <property type="match status" value="1"/>
</dbReference>
<sequence>MAVSEALGFVGLGVMGEPMCANLLRKSGKIVHGFDVMEAPLQRLSELGLKPVDNLKRIAAECDVVFLSLPSGKQVEEVCLGAEGLLAEPGRLQTIVDLSTCPASLARNLEKGLKEKGISFIDAPVARMRKAAHDGTLAIMVGGDGKILEAVRPYLSCMGTDIIHCGDIGAGQVVKALNNMIVFMNVHALAEALAIGRANGVDPAMLFEAMSMGSADSFALRNPGMKALVPDEFPEQAFPTDYALKDIRLALGLAEEGGVDARQAKATHELLVRTSEAGYAKNYYPAMIRLIEERDT</sequence>
<keyword evidence="2" id="KW-0520">NAD</keyword>
<keyword evidence="1 5" id="KW-0560">Oxidoreductase</keyword>
<evidence type="ECO:0000256" key="2">
    <source>
        <dbReference type="ARBA" id="ARBA00023027"/>
    </source>
</evidence>
<dbReference type="EC" id="1.1.-.-" evidence="5"/>
<organism evidence="5 6">
    <name type="scientific">Fodinicurvata halophila</name>
    <dbReference type="NCBI Taxonomy" id="1419723"/>
    <lineage>
        <taxon>Bacteria</taxon>
        <taxon>Pseudomonadati</taxon>
        <taxon>Pseudomonadota</taxon>
        <taxon>Alphaproteobacteria</taxon>
        <taxon>Rhodospirillales</taxon>
        <taxon>Rhodovibrionaceae</taxon>
        <taxon>Fodinicurvata</taxon>
    </lineage>
</organism>
<dbReference type="GO" id="GO:0016491">
    <property type="term" value="F:oxidoreductase activity"/>
    <property type="evidence" value="ECO:0007669"/>
    <property type="project" value="UniProtKB-KW"/>
</dbReference>
<dbReference type="SUPFAM" id="SSF51735">
    <property type="entry name" value="NAD(P)-binding Rossmann-fold domains"/>
    <property type="match status" value="1"/>
</dbReference>
<evidence type="ECO:0000313" key="5">
    <source>
        <dbReference type="EMBL" id="MFC4353430.1"/>
    </source>
</evidence>
<dbReference type="Gene3D" id="1.10.1040.10">
    <property type="entry name" value="N-(1-d-carboxylethyl)-l-norvaline Dehydrogenase, domain 2"/>
    <property type="match status" value="1"/>
</dbReference>
<name>A0ABV8UR66_9PROT</name>
<keyword evidence="6" id="KW-1185">Reference proteome</keyword>
<dbReference type="InterPro" id="IPR006115">
    <property type="entry name" value="6PGDH_NADP-bd"/>
</dbReference>
<evidence type="ECO:0000313" key="6">
    <source>
        <dbReference type="Proteomes" id="UP001595799"/>
    </source>
</evidence>
<evidence type="ECO:0000259" key="4">
    <source>
        <dbReference type="Pfam" id="PF14833"/>
    </source>
</evidence>
<gene>
    <name evidence="5" type="ORF">ACFOW6_17950</name>
</gene>
<comment type="caution">
    <text evidence="5">The sequence shown here is derived from an EMBL/GenBank/DDBJ whole genome shotgun (WGS) entry which is preliminary data.</text>
</comment>